<keyword evidence="9" id="KW-0479">Metal-binding</keyword>
<dbReference type="Pfam" id="PF14622">
    <property type="entry name" value="Ribonucleas_3_3"/>
    <property type="match status" value="1"/>
</dbReference>
<dbReference type="InterPro" id="IPR036389">
    <property type="entry name" value="RNase_III_sf"/>
</dbReference>
<evidence type="ECO:0000313" key="13">
    <source>
        <dbReference type="EMBL" id="QFQ02603.1"/>
    </source>
</evidence>
<dbReference type="GO" id="GO:0019843">
    <property type="term" value="F:rRNA binding"/>
    <property type="evidence" value="ECO:0007669"/>
    <property type="project" value="UniProtKB-KW"/>
</dbReference>
<feature type="active site" evidence="9">
    <location>
        <position position="137"/>
    </location>
</feature>
<accession>A0A5J6ZA72</accession>
<keyword evidence="9" id="KW-0460">Magnesium</keyword>
<dbReference type="GO" id="GO:0010468">
    <property type="term" value="P:regulation of gene expression"/>
    <property type="evidence" value="ECO:0007669"/>
    <property type="project" value="TreeGrafter"/>
</dbReference>
<dbReference type="SMART" id="SM00535">
    <property type="entry name" value="RIBOc"/>
    <property type="match status" value="1"/>
</dbReference>
<evidence type="ECO:0000256" key="8">
    <source>
        <dbReference type="ARBA" id="ARBA00022884"/>
    </source>
</evidence>
<dbReference type="PROSITE" id="PS00517">
    <property type="entry name" value="RNASE_3_1"/>
    <property type="match status" value="1"/>
</dbReference>
<keyword evidence="9" id="KW-0963">Cytoplasm</keyword>
<comment type="cofactor">
    <cofactor evidence="9">
        <name>Mg(2+)</name>
        <dbReference type="ChEBI" id="CHEBI:18420"/>
    </cofactor>
</comment>
<dbReference type="GO" id="GO:0004525">
    <property type="term" value="F:ribonuclease III activity"/>
    <property type="evidence" value="ECO:0007669"/>
    <property type="project" value="UniProtKB-UniRule"/>
</dbReference>
<feature type="binding site" evidence="9">
    <location>
        <position position="137"/>
    </location>
    <ligand>
        <name>Mg(2+)</name>
        <dbReference type="ChEBI" id="CHEBI:18420"/>
    </ligand>
</feature>
<feature type="active site" evidence="9">
    <location>
        <position position="65"/>
    </location>
</feature>
<comment type="catalytic activity">
    <reaction evidence="1 9">
        <text>Endonucleolytic cleavage to 5'-phosphomonoester.</text>
        <dbReference type="EC" id="3.1.26.3"/>
    </reaction>
</comment>
<keyword evidence="6 9" id="KW-0255">Endonuclease</keyword>
<gene>
    <name evidence="9 13" type="primary">rnc</name>
    <name evidence="13" type="ORF">CUROG_06200</name>
</gene>
<dbReference type="PANTHER" id="PTHR11207:SF0">
    <property type="entry name" value="RIBONUCLEASE 3"/>
    <property type="match status" value="1"/>
</dbReference>
<dbReference type="OrthoDB" id="9805026at2"/>
<evidence type="ECO:0000256" key="5">
    <source>
        <dbReference type="ARBA" id="ARBA00022722"/>
    </source>
</evidence>
<dbReference type="SMART" id="SM00358">
    <property type="entry name" value="DSRM"/>
    <property type="match status" value="1"/>
</dbReference>
<dbReference type="GO" id="GO:0006397">
    <property type="term" value="P:mRNA processing"/>
    <property type="evidence" value="ECO:0007669"/>
    <property type="project" value="UniProtKB-UniRule"/>
</dbReference>
<dbReference type="AlphaFoldDB" id="A0A5J6ZA72"/>
<dbReference type="Proteomes" id="UP000326711">
    <property type="component" value="Chromosome"/>
</dbReference>
<protein>
    <recommendedName>
        <fullName evidence="9">Ribonuclease 3</fullName>
        <ecNumber evidence="9">3.1.26.3</ecNumber>
    </recommendedName>
    <alternativeName>
        <fullName evidence="9">Ribonuclease III</fullName>
        <shortName evidence="9">RNase III</shortName>
    </alternativeName>
</protein>
<keyword evidence="3 9" id="KW-0698">rRNA processing</keyword>
<dbReference type="InterPro" id="IPR000999">
    <property type="entry name" value="RNase_III_dom"/>
</dbReference>
<dbReference type="KEGG" id="cuo:CUROG_06200"/>
<dbReference type="GO" id="GO:0006364">
    <property type="term" value="P:rRNA processing"/>
    <property type="evidence" value="ECO:0007669"/>
    <property type="project" value="UniProtKB-UniRule"/>
</dbReference>
<keyword evidence="8 9" id="KW-0694">RNA-binding</keyword>
<organism evidence="13 14">
    <name type="scientific">Corynebacterium urogenitale</name>
    <dbReference type="NCBI Taxonomy" id="2487892"/>
    <lineage>
        <taxon>Bacteria</taxon>
        <taxon>Bacillati</taxon>
        <taxon>Actinomycetota</taxon>
        <taxon>Actinomycetes</taxon>
        <taxon>Mycobacteriales</taxon>
        <taxon>Corynebacteriaceae</taxon>
        <taxon>Corynebacterium</taxon>
    </lineage>
</organism>
<comment type="function">
    <text evidence="9">Digests double-stranded RNA. Involved in the processing of primary rRNA transcript to yield the immediate precursors to the large and small rRNAs (23S and 16S). Processes some mRNAs, and tRNAs when they are encoded in the rRNA operon. Processes pre-crRNA and tracrRNA of type II CRISPR loci if present in the organism.</text>
</comment>
<dbReference type="NCBIfam" id="TIGR02191">
    <property type="entry name" value="RNaseIII"/>
    <property type="match status" value="1"/>
</dbReference>
<feature type="compositionally biased region" description="Low complexity" evidence="10">
    <location>
        <begin position="235"/>
        <end position="244"/>
    </location>
</feature>
<evidence type="ECO:0000256" key="4">
    <source>
        <dbReference type="ARBA" id="ARBA00022664"/>
    </source>
</evidence>
<feature type="domain" description="RNase III" evidence="12">
    <location>
        <begin position="36"/>
        <end position="148"/>
    </location>
</feature>
<dbReference type="SUPFAM" id="SSF54768">
    <property type="entry name" value="dsRNA-binding domain-like"/>
    <property type="match status" value="1"/>
</dbReference>
<dbReference type="GO" id="GO:0046872">
    <property type="term" value="F:metal ion binding"/>
    <property type="evidence" value="ECO:0007669"/>
    <property type="project" value="UniProtKB-KW"/>
</dbReference>
<dbReference type="PANTHER" id="PTHR11207">
    <property type="entry name" value="RIBONUCLEASE III"/>
    <property type="match status" value="1"/>
</dbReference>
<dbReference type="Gene3D" id="3.30.160.20">
    <property type="match status" value="1"/>
</dbReference>
<evidence type="ECO:0000256" key="3">
    <source>
        <dbReference type="ARBA" id="ARBA00022552"/>
    </source>
</evidence>
<name>A0A5J6ZA72_9CORY</name>
<evidence type="ECO:0000256" key="1">
    <source>
        <dbReference type="ARBA" id="ARBA00000109"/>
    </source>
</evidence>
<keyword evidence="5 9" id="KW-0540">Nuclease</keyword>
<dbReference type="PROSITE" id="PS50137">
    <property type="entry name" value="DS_RBD"/>
    <property type="match status" value="1"/>
</dbReference>
<dbReference type="GO" id="GO:0005737">
    <property type="term" value="C:cytoplasm"/>
    <property type="evidence" value="ECO:0007669"/>
    <property type="project" value="UniProtKB-SubCell"/>
</dbReference>
<evidence type="ECO:0000256" key="2">
    <source>
        <dbReference type="ARBA" id="ARBA00010183"/>
    </source>
</evidence>
<dbReference type="RefSeq" id="WP_151902945.1">
    <property type="nucleotide sequence ID" value="NZ_CP045032.1"/>
</dbReference>
<dbReference type="CDD" id="cd00593">
    <property type="entry name" value="RIBOc"/>
    <property type="match status" value="1"/>
</dbReference>
<dbReference type="GO" id="GO:0003725">
    <property type="term" value="F:double-stranded RNA binding"/>
    <property type="evidence" value="ECO:0007669"/>
    <property type="project" value="TreeGrafter"/>
</dbReference>
<keyword evidence="14" id="KW-1185">Reference proteome</keyword>
<evidence type="ECO:0000313" key="14">
    <source>
        <dbReference type="Proteomes" id="UP000326711"/>
    </source>
</evidence>
<feature type="domain" description="DRBM" evidence="11">
    <location>
        <begin position="181"/>
        <end position="244"/>
    </location>
</feature>
<dbReference type="GO" id="GO:0008033">
    <property type="term" value="P:tRNA processing"/>
    <property type="evidence" value="ECO:0007669"/>
    <property type="project" value="UniProtKB-KW"/>
</dbReference>
<comment type="subcellular location">
    <subcellularLocation>
        <location evidence="9">Cytoplasm</location>
    </subcellularLocation>
</comment>
<feature type="binding site" evidence="9">
    <location>
        <position position="134"/>
    </location>
    <ligand>
        <name>Mg(2+)</name>
        <dbReference type="ChEBI" id="CHEBI:18420"/>
    </ligand>
</feature>
<dbReference type="InterPro" id="IPR014720">
    <property type="entry name" value="dsRBD_dom"/>
</dbReference>
<keyword evidence="9" id="KW-0819">tRNA processing</keyword>
<dbReference type="HAMAP" id="MF_00104">
    <property type="entry name" value="RNase_III"/>
    <property type="match status" value="1"/>
</dbReference>
<feature type="binding site" evidence="9">
    <location>
        <position position="61"/>
    </location>
    <ligand>
        <name>Mg(2+)</name>
        <dbReference type="ChEBI" id="CHEBI:18420"/>
    </ligand>
</feature>
<keyword evidence="4 9" id="KW-0507">mRNA processing</keyword>
<comment type="subunit">
    <text evidence="9">Homodimer.</text>
</comment>
<dbReference type="PROSITE" id="PS50142">
    <property type="entry name" value="RNASE_3_2"/>
    <property type="match status" value="1"/>
</dbReference>
<evidence type="ECO:0000256" key="10">
    <source>
        <dbReference type="SAM" id="MobiDB-lite"/>
    </source>
</evidence>
<reference evidence="14" key="1">
    <citation type="submission" date="2019-10" db="EMBL/GenBank/DDBJ databases">
        <title>Complete genome sequence of Corynebacterium urogenitalis DSM 108747, isolated from the genital tract of a cow.</title>
        <authorList>
            <person name="Ruckert C."/>
            <person name="Ballas P."/>
            <person name="Wagener K."/>
            <person name="Drillich M."/>
            <person name="Kaempfer P."/>
            <person name="Busse H.-J."/>
            <person name="Ehling-Schulz M."/>
        </authorList>
    </citation>
    <scope>NUCLEOTIDE SEQUENCE [LARGE SCALE GENOMIC DNA]</scope>
    <source>
        <strain evidence="14">LMM 1652</strain>
    </source>
</reference>
<dbReference type="Pfam" id="PF00035">
    <property type="entry name" value="dsrm"/>
    <property type="match status" value="1"/>
</dbReference>
<proteinExistence type="inferred from homology"/>
<dbReference type="EMBL" id="CP045032">
    <property type="protein sequence ID" value="QFQ02603.1"/>
    <property type="molecule type" value="Genomic_DNA"/>
</dbReference>
<sequence>MARKRRLTGEAALNAAYGRSDHAPLLEAWGVELSDDILRLALTHRSFSNENGNLPNNERLEFLGDAVLGLSVAEQLYREFPERSESDISKMRAGVVNMYALAEVARELGMGPYILLGRGEMRTGGDDKHSILADTVEAILGAIYLEHGFASARETVLRIFATRITNAPSVGLTMDWKTVLLQKLSELKIAEQPAYTSEETGPAHAPTFEAVLRVGERYRAMGTGKNKKEAEHAAAKAMVNALNADSSSASHREPGAGASQGS</sequence>
<dbReference type="SUPFAM" id="SSF69065">
    <property type="entry name" value="RNase III domain-like"/>
    <property type="match status" value="1"/>
</dbReference>
<evidence type="ECO:0000256" key="9">
    <source>
        <dbReference type="HAMAP-Rule" id="MF_00104"/>
    </source>
</evidence>
<comment type="similarity">
    <text evidence="2">Belongs to the ribonuclease III family.</text>
</comment>
<evidence type="ECO:0000259" key="11">
    <source>
        <dbReference type="PROSITE" id="PS50137"/>
    </source>
</evidence>
<evidence type="ECO:0000259" key="12">
    <source>
        <dbReference type="PROSITE" id="PS50142"/>
    </source>
</evidence>
<feature type="region of interest" description="Disordered" evidence="10">
    <location>
        <begin position="222"/>
        <end position="262"/>
    </location>
</feature>
<keyword evidence="9" id="KW-0699">rRNA-binding</keyword>
<evidence type="ECO:0000256" key="6">
    <source>
        <dbReference type="ARBA" id="ARBA00022759"/>
    </source>
</evidence>
<dbReference type="InterPro" id="IPR011907">
    <property type="entry name" value="RNase_III"/>
</dbReference>
<evidence type="ECO:0000256" key="7">
    <source>
        <dbReference type="ARBA" id="ARBA00022801"/>
    </source>
</evidence>
<dbReference type="FunFam" id="1.10.1520.10:FF:000001">
    <property type="entry name" value="Ribonuclease 3"/>
    <property type="match status" value="1"/>
</dbReference>
<dbReference type="EC" id="3.1.26.3" evidence="9"/>
<keyword evidence="7 9" id="KW-0378">Hydrolase</keyword>
<dbReference type="Gene3D" id="1.10.1520.10">
    <property type="entry name" value="Ribonuclease III domain"/>
    <property type="match status" value="1"/>
</dbReference>